<proteinExistence type="predicted"/>
<accession>A0A1D1Z8Q4</accession>
<evidence type="ECO:0000313" key="1">
    <source>
        <dbReference type="EMBL" id="JAT63265.1"/>
    </source>
</evidence>
<sequence length="102" mass="11051">MLMNHTQTQRWACLDLICTILPILSREEGKAGDADNSLCISGASSANDGGGLCTCKATSSREGLCQGDMLWQYKRLLPGVHVGVTRGGMNDARFYGHFLTEQ</sequence>
<dbReference type="AlphaFoldDB" id="A0A1D1Z8Q4"/>
<protein>
    <submittedName>
        <fullName evidence="1">Master replication protein</fullName>
    </submittedName>
</protein>
<gene>
    <name evidence="1" type="primary">DNA-R_1</name>
    <name evidence="1" type="ORF">g.93657</name>
</gene>
<dbReference type="EMBL" id="GDJX01004671">
    <property type="protein sequence ID" value="JAT63265.1"/>
    <property type="molecule type" value="Transcribed_RNA"/>
</dbReference>
<organism evidence="1">
    <name type="scientific">Anthurium amnicola</name>
    <dbReference type="NCBI Taxonomy" id="1678845"/>
    <lineage>
        <taxon>Eukaryota</taxon>
        <taxon>Viridiplantae</taxon>
        <taxon>Streptophyta</taxon>
        <taxon>Embryophyta</taxon>
        <taxon>Tracheophyta</taxon>
        <taxon>Spermatophyta</taxon>
        <taxon>Magnoliopsida</taxon>
        <taxon>Liliopsida</taxon>
        <taxon>Araceae</taxon>
        <taxon>Pothoideae</taxon>
        <taxon>Potheae</taxon>
        <taxon>Anthurium</taxon>
    </lineage>
</organism>
<reference evidence="1" key="1">
    <citation type="submission" date="2015-07" db="EMBL/GenBank/DDBJ databases">
        <title>Transcriptome Assembly of Anthurium amnicola.</title>
        <authorList>
            <person name="Suzuki J."/>
        </authorList>
    </citation>
    <scope>NUCLEOTIDE SEQUENCE</scope>
</reference>
<name>A0A1D1Z8Q4_9ARAE</name>